<dbReference type="NCBIfam" id="NF001938">
    <property type="entry name" value="PRK00714.1-5"/>
    <property type="match status" value="1"/>
</dbReference>
<dbReference type="EMBL" id="JAGKQM010000008">
    <property type="protein sequence ID" value="KAH0915918.1"/>
    <property type="molecule type" value="Genomic_DNA"/>
</dbReference>
<dbReference type="Proteomes" id="UP000824890">
    <property type="component" value="Unassembled WGS sequence"/>
</dbReference>
<evidence type="ECO:0000259" key="4">
    <source>
        <dbReference type="PROSITE" id="PS51462"/>
    </source>
</evidence>
<keyword evidence="6" id="KW-1185">Reference proteome</keyword>
<gene>
    <name evidence="5" type="ORF">HID58_030364</name>
</gene>
<dbReference type="SUPFAM" id="SSF55811">
    <property type="entry name" value="Nudix"/>
    <property type="match status" value="1"/>
</dbReference>
<feature type="domain" description="Nudix hydrolase" evidence="4">
    <location>
        <begin position="7"/>
        <end position="147"/>
    </location>
</feature>
<evidence type="ECO:0000313" key="6">
    <source>
        <dbReference type="Proteomes" id="UP000824890"/>
    </source>
</evidence>
<dbReference type="InterPro" id="IPR022927">
    <property type="entry name" value="RppH"/>
</dbReference>
<name>A0ABQ8CFR4_BRANA</name>
<dbReference type="InterPro" id="IPR000086">
    <property type="entry name" value="NUDIX_hydrolase_dom"/>
</dbReference>
<sequence>MENLPPGYRPNVGVCLINSDNLVFVASRLNVPGAWQMPQGGIEDGEDPKSAAMRELQEETGVVSAAIIAEVPNWLTYDFPPAVKAKVNRLWGGEWYVRLMNDEDEREINLANNEADSEFSGWKWAKPEEVIEQAVDYKRPTYEQVINSFGSYLNDTGRAAKCKSSNLVLEGLGLNVGTYTVIKSLFGFKNE</sequence>
<comment type="similarity">
    <text evidence="3">Belongs to the Nudix hydrolase family.</text>
</comment>
<dbReference type="PANTHER" id="PTHR11839">
    <property type="entry name" value="UDP/ADP-SUGAR PYROPHOSPHATASE"/>
    <property type="match status" value="1"/>
</dbReference>
<evidence type="ECO:0000256" key="2">
    <source>
        <dbReference type="ARBA" id="ARBA00022801"/>
    </source>
</evidence>
<protein>
    <recommendedName>
        <fullName evidence="4">Nudix hydrolase domain-containing protein</fullName>
    </recommendedName>
</protein>
<dbReference type="CDD" id="cd03671">
    <property type="entry name" value="NUDIX_Ap4A_hydrolase_plant_like"/>
    <property type="match status" value="1"/>
</dbReference>
<dbReference type="PANTHER" id="PTHR11839:SF29">
    <property type="entry name" value="GENOME ASSEMBLY, CHROMOSOME: A08"/>
    <property type="match status" value="1"/>
</dbReference>
<dbReference type="PRINTS" id="PR00502">
    <property type="entry name" value="NUDIXFAMILY"/>
</dbReference>
<organism evidence="5 6">
    <name type="scientific">Brassica napus</name>
    <name type="common">Rape</name>
    <dbReference type="NCBI Taxonomy" id="3708"/>
    <lineage>
        <taxon>Eukaryota</taxon>
        <taxon>Viridiplantae</taxon>
        <taxon>Streptophyta</taxon>
        <taxon>Embryophyta</taxon>
        <taxon>Tracheophyta</taxon>
        <taxon>Spermatophyta</taxon>
        <taxon>Magnoliopsida</taxon>
        <taxon>eudicotyledons</taxon>
        <taxon>Gunneridae</taxon>
        <taxon>Pentapetalae</taxon>
        <taxon>rosids</taxon>
        <taxon>malvids</taxon>
        <taxon>Brassicales</taxon>
        <taxon>Brassicaceae</taxon>
        <taxon>Brassiceae</taxon>
        <taxon>Brassica</taxon>
    </lineage>
</organism>
<dbReference type="PROSITE" id="PS00893">
    <property type="entry name" value="NUDIX_BOX"/>
    <property type="match status" value="1"/>
</dbReference>
<evidence type="ECO:0000256" key="1">
    <source>
        <dbReference type="ARBA" id="ARBA00001936"/>
    </source>
</evidence>
<comment type="cofactor">
    <cofactor evidence="1">
        <name>Mn(2+)</name>
        <dbReference type="ChEBI" id="CHEBI:29035"/>
    </cofactor>
</comment>
<dbReference type="InterPro" id="IPR020476">
    <property type="entry name" value="Nudix_hydrolase"/>
</dbReference>
<accession>A0ABQ8CFR4</accession>
<comment type="caution">
    <text evidence="5">The sequence shown here is derived from an EMBL/GenBank/DDBJ whole genome shotgun (WGS) entry which is preliminary data.</text>
</comment>
<keyword evidence="2 3" id="KW-0378">Hydrolase</keyword>
<dbReference type="InterPro" id="IPR015797">
    <property type="entry name" value="NUDIX_hydrolase-like_dom_sf"/>
</dbReference>
<proteinExistence type="inferred from homology"/>
<evidence type="ECO:0000313" key="5">
    <source>
        <dbReference type="EMBL" id="KAH0915918.1"/>
    </source>
</evidence>
<dbReference type="InterPro" id="IPR020084">
    <property type="entry name" value="NUDIX_hydrolase_CS"/>
</dbReference>
<dbReference type="PROSITE" id="PS51462">
    <property type="entry name" value="NUDIX"/>
    <property type="match status" value="1"/>
</dbReference>
<evidence type="ECO:0000256" key="3">
    <source>
        <dbReference type="RuleBase" id="RU003476"/>
    </source>
</evidence>
<dbReference type="Pfam" id="PF00293">
    <property type="entry name" value="NUDIX"/>
    <property type="match status" value="1"/>
</dbReference>
<reference evidence="5 6" key="1">
    <citation type="submission" date="2021-05" db="EMBL/GenBank/DDBJ databases">
        <title>Genome Assembly of Synthetic Allotetraploid Brassica napus Reveals Homoeologous Exchanges between Subgenomes.</title>
        <authorList>
            <person name="Davis J.T."/>
        </authorList>
    </citation>
    <scope>NUCLEOTIDE SEQUENCE [LARGE SCALE GENOMIC DNA]</scope>
    <source>
        <strain evidence="6">cv. Da-Ae</strain>
        <tissue evidence="5">Seedling</tissue>
    </source>
</reference>
<dbReference type="Gene3D" id="3.90.79.10">
    <property type="entry name" value="Nucleoside Triphosphate Pyrophosphohydrolase"/>
    <property type="match status" value="1"/>
</dbReference>